<keyword evidence="2" id="KW-1185">Reference proteome</keyword>
<protein>
    <submittedName>
        <fullName evidence="1">Uncharacterized protein</fullName>
    </submittedName>
</protein>
<gene>
    <name evidence="1" type="ORF">MONAX_5E014613</name>
</gene>
<dbReference type="AlphaFoldDB" id="A0A5E4BWY1"/>
<dbReference type="EMBL" id="CABDUW010000681">
    <property type="protein sequence ID" value="VTJ73439.1"/>
    <property type="molecule type" value="Genomic_DNA"/>
</dbReference>
<sequence length="257" mass="27166">MARASVSRLYVGDGHWPVAVPVSDPGDPAPLVVLFQGSQPHPAGCPRGLRAQWVSWPFPSALRTPALVGTAAGSWGRSRWTNPGRAGWTPAGPSSGQLGVVALPGDRPGWGQGLCLPGGAAGGRGTLGMRDRKRLLVETGLDFRQRRGLVGEGLVPVPPPPGATLCHTSPGEADVPLTPRSPPPASVAPEGTRARRCLCRHLTATSWGSVLPHLHLSADLRRGLSPALRKDQCVCNSWDLGTLLTRGEMRQVARRCW</sequence>
<proteinExistence type="predicted"/>
<dbReference type="Proteomes" id="UP000335636">
    <property type="component" value="Unassembled WGS sequence"/>
</dbReference>
<organism evidence="1 2">
    <name type="scientific">Marmota monax</name>
    <name type="common">Woodchuck</name>
    <dbReference type="NCBI Taxonomy" id="9995"/>
    <lineage>
        <taxon>Eukaryota</taxon>
        <taxon>Metazoa</taxon>
        <taxon>Chordata</taxon>
        <taxon>Craniata</taxon>
        <taxon>Vertebrata</taxon>
        <taxon>Euteleostomi</taxon>
        <taxon>Mammalia</taxon>
        <taxon>Eutheria</taxon>
        <taxon>Euarchontoglires</taxon>
        <taxon>Glires</taxon>
        <taxon>Rodentia</taxon>
        <taxon>Sciuromorpha</taxon>
        <taxon>Sciuridae</taxon>
        <taxon>Xerinae</taxon>
        <taxon>Marmotini</taxon>
        <taxon>Marmota</taxon>
    </lineage>
</organism>
<evidence type="ECO:0000313" key="1">
    <source>
        <dbReference type="EMBL" id="VTJ73439.1"/>
    </source>
</evidence>
<name>A0A5E4BWY1_MARMO</name>
<comment type="caution">
    <text evidence="1">The sequence shown here is derived from an EMBL/GenBank/DDBJ whole genome shotgun (WGS) entry which is preliminary data.</text>
</comment>
<evidence type="ECO:0000313" key="2">
    <source>
        <dbReference type="Proteomes" id="UP000335636"/>
    </source>
</evidence>
<accession>A0A5E4BWY1</accession>
<reference evidence="1" key="1">
    <citation type="submission" date="2019-04" db="EMBL/GenBank/DDBJ databases">
        <authorList>
            <person name="Alioto T."/>
            <person name="Alioto T."/>
        </authorList>
    </citation>
    <scope>NUCLEOTIDE SEQUENCE [LARGE SCALE GENOMIC DNA]</scope>
</reference>